<feature type="domain" description="DUF7791" evidence="3">
    <location>
        <begin position="527"/>
        <end position="662"/>
    </location>
</feature>
<evidence type="ECO:0000313" key="5">
    <source>
        <dbReference type="Proteomes" id="UP000287972"/>
    </source>
</evidence>
<dbReference type="InterPro" id="IPR056693">
    <property type="entry name" value="DUF7791"/>
</dbReference>
<evidence type="ECO:0000313" key="4">
    <source>
        <dbReference type="EMBL" id="RSL81409.1"/>
    </source>
</evidence>
<dbReference type="AlphaFoldDB" id="A0A428RVA5"/>
<proteinExistence type="predicted"/>
<keyword evidence="5" id="KW-1185">Reference proteome</keyword>
<dbReference type="Proteomes" id="UP000287972">
    <property type="component" value="Unassembled WGS sequence"/>
</dbReference>
<feature type="domain" description="Nephrocystin 3-like N-terminal" evidence="2">
    <location>
        <begin position="239"/>
        <end position="416"/>
    </location>
</feature>
<accession>A0A428RVA5</accession>
<dbReference type="Pfam" id="PF24883">
    <property type="entry name" value="NPHP3_N"/>
    <property type="match status" value="1"/>
</dbReference>
<dbReference type="PANTHER" id="PTHR10039:SF5">
    <property type="entry name" value="NACHT DOMAIN-CONTAINING PROTEIN"/>
    <property type="match status" value="1"/>
</dbReference>
<reference evidence="4 5" key="1">
    <citation type="submission" date="2017-06" db="EMBL/GenBank/DDBJ databases">
        <title>Comparative genomic analysis of Ambrosia Fusariam Clade fungi.</title>
        <authorList>
            <person name="Stajich J.E."/>
            <person name="Carrillo J."/>
            <person name="Kijimoto T."/>
            <person name="Eskalen A."/>
            <person name="O'Donnell K."/>
            <person name="Kasson M."/>
        </authorList>
    </citation>
    <scope>NUCLEOTIDE SEQUENCE [LARGE SCALE GENOMIC DNA]</scope>
    <source>
        <strain evidence="4 5">NRRL62606</strain>
    </source>
</reference>
<dbReference type="InterPro" id="IPR056884">
    <property type="entry name" value="NPHP3-like_N"/>
</dbReference>
<dbReference type="SUPFAM" id="SSF52540">
    <property type="entry name" value="P-loop containing nucleoside triphosphate hydrolases"/>
    <property type="match status" value="1"/>
</dbReference>
<evidence type="ECO:0000259" key="3">
    <source>
        <dbReference type="Pfam" id="PF25053"/>
    </source>
</evidence>
<dbReference type="Gene3D" id="3.40.50.300">
    <property type="entry name" value="P-loop containing nucleotide triphosphate hydrolases"/>
    <property type="match status" value="1"/>
</dbReference>
<gene>
    <name evidence="4" type="ORF">CEP51_005873</name>
</gene>
<protein>
    <submittedName>
        <fullName evidence="4">Uncharacterized protein</fullName>
    </submittedName>
</protein>
<keyword evidence="1" id="KW-0677">Repeat</keyword>
<dbReference type="Pfam" id="PF25053">
    <property type="entry name" value="DUF7791"/>
    <property type="match status" value="1"/>
</dbReference>
<dbReference type="EMBL" id="NKCL01000122">
    <property type="protein sequence ID" value="RSL81409.1"/>
    <property type="molecule type" value="Genomic_DNA"/>
</dbReference>
<evidence type="ECO:0000256" key="1">
    <source>
        <dbReference type="ARBA" id="ARBA00022737"/>
    </source>
</evidence>
<organism evidence="4 5">
    <name type="scientific">Fusarium floridanum</name>
    <dbReference type="NCBI Taxonomy" id="1325733"/>
    <lineage>
        <taxon>Eukaryota</taxon>
        <taxon>Fungi</taxon>
        <taxon>Dikarya</taxon>
        <taxon>Ascomycota</taxon>
        <taxon>Pezizomycotina</taxon>
        <taxon>Sordariomycetes</taxon>
        <taxon>Hypocreomycetidae</taxon>
        <taxon>Hypocreales</taxon>
        <taxon>Nectriaceae</taxon>
        <taxon>Fusarium</taxon>
        <taxon>Fusarium solani species complex</taxon>
    </lineage>
</organism>
<dbReference type="InterPro" id="IPR027417">
    <property type="entry name" value="P-loop_NTPase"/>
</dbReference>
<evidence type="ECO:0000259" key="2">
    <source>
        <dbReference type="Pfam" id="PF24883"/>
    </source>
</evidence>
<comment type="caution">
    <text evidence="4">The sequence shown here is derived from an EMBL/GenBank/DDBJ whole genome shotgun (WGS) entry which is preliminary data.</text>
</comment>
<name>A0A428RVA5_9HYPO</name>
<dbReference type="PANTHER" id="PTHR10039">
    <property type="entry name" value="AMELOGENIN"/>
    <property type="match status" value="1"/>
</dbReference>
<sequence length="720" mass="82958">MAEALAALGVAANVLQFIECGYRIVKAAQELKSDKDEFMISTGETEMLAKSLNLTLGRIQTGCAIPIPPHLSTPISTCIELSEKLGRLLDDIKVSPKEKPIWKRIQAWFKIYTKVDEIKSLDNRLTLLRTNICDQLNLGLLNELVAREVSENSFRGMALQRLGQLSQQLSDLSSSRPWDDSKETLQKEKEETLKTFTKIISALSSELKYHRPINRVLRSLHFRQIKERISDVYSAHPTTLKWIFGNSPEANVAEWMSSTDNNDLYWISGYAGSGKSTLMKFLVNHQRTIQLLKEWSGDNPLIVANHFFWSAGTPIQKSQEGLFRTLLFQIMLRDVDLIPVLCPNRWATNSFEHLEPWTRTELLETFQRLADLTTRKTRICLFIDGLDEYRGDHRELLSVLFKISKAPHLKVCASSRPWIEFRQAFEASQWKLSVQDLTAEDIRKYCMNKLCPDEPAYAWMECHNKVAAGVLANEICRKAQGVFLWVFLVVRSLLKGLSNGDSMCDLQERLEELPSDLEAYFRLMLDNIDTVYRRRTAKVFQSLVHTNSSLPVLLFHFFDLEESNPKYALDNSITPMRDSQALPIVRAKRTQLIAQCKDLVQFSCDTHEPAMLRDRVSFLHRTVSDFFRKDSMDKLLSERVGQGFEPRLTLARAYLAMIKSVPPWWLESSVIRPERVHRFAKNTSYYIGQLERLDMTSDTEPIRQELKRTLDTLQLEGRDH</sequence>